<dbReference type="Proteomes" id="UP000077164">
    <property type="component" value="Unassembled WGS sequence"/>
</dbReference>
<reference evidence="1 2" key="1">
    <citation type="submission" date="2016-03" db="EMBL/GenBank/DDBJ databases">
        <title>Draft genome sequence of Flavobacterium fryxellicola DSM 16209.</title>
        <authorList>
            <person name="Shin S.-K."/>
            <person name="Yi H."/>
        </authorList>
    </citation>
    <scope>NUCLEOTIDE SEQUENCE [LARGE SCALE GENOMIC DNA]</scope>
    <source>
        <strain evidence="1 2">DSM 16209</strain>
    </source>
</reference>
<dbReference type="EMBL" id="LVJE01000010">
    <property type="protein sequence ID" value="OAB29020.1"/>
    <property type="molecule type" value="Genomic_DNA"/>
</dbReference>
<organism evidence="1 2">
    <name type="scientific">Flavobacterium fryxellicola</name>
    <dbReference type="NCBI Taxonomy" id="249352"/>
    <lineage>
        <taxon>Bacteria</taxon>
        <taxon>Pseudomonadati</taxon>
        <taxon>Bacteroidota</taxon>
        <taxon>Flavobacteriia</taxon>
        <taxon>Flavobacteriales</taxon>
        <taxon>Flavobacteriaceae</taxon>
        <taxon>Flavobacterium</taxon>
    </lineage>
</organism>
<comment type="caution">
    <text evidence="1">The sequence shown here is derived from an EMBL/GenBank/DDBJ whole genome shotgun (WGS) entry which is preliminary data.</text>
</comment>
<gene>
    <name evidence="1" type="ORF">FBFR_06115</name>
</gene>
<proteinExistence type="predicted"/>
<keyword evidence="2" id="KW-1185">Reference proteome</keyword>
<protein>
    <submittedName>
        <fullName evidence="1">Uncharacterized protein</fullName>
    </submittedName>
</protein>
<sequence length="61" mass="6923">MLFGIEANESSVHPIKLEKSHSSVLLHYIPTFVFLQPQISTAFLLHHKTTHCSIAKYLGNF</sequence>
<evidence type="ECO:0000313" key="2">
    <source>
        <dbReference type="Proteomes" id="UP000077164"/>
    </source>
</evidence>
<dbReference type="AlphaFoldDB" id="A0A162P6X9"/>
<name>A0A162P6X9_9FLAO</name>
<evidence type="ECO:0000313" key="1">
    <source>
        <dbReference type="EMBL" id="OAB29020.1"/>
    </source>
</evidence>
<accession>A0A162P6X9</accession>